<gene>
    <name evidence="2" type="ORF">GTO91_04240</name>
</gene>
<dbReference type="EMBL" id="WXEY01000003">
    <property type="protein sequence ID" value="MZP28918.1"/>
    <property type="molecule type" value="Genomic_DNA"/>
</dbReference>
<dbReference type="RefSeq" id="WP_161255342.1">
    <property type="nucleotide sequence ID" value="NZ_WXEY01000003.1"/>
</dbReference>
<reference evidence="2 3" key="1">
    <citation type="submission" date="2020-01" db="EMBL/GenBank/DDBJ databases">
        <title>Whole-genome sequence of Heliobacterium undosum DSM 13378.</title>
        <authorList>
            <person name="Kyndt J.A."/>
            <person name="Meyer T.E."/>
        </authorList>
    </citation>
    <scope>NUCLEOTIDE SEQUENCE [LARGE SCALE GENOMIC DNA]</scope>
    <source>
        <strain evidence="2 3">DSM 13378</strain>
    </source>
</reference>
<protein>
    <recommendedName>
        <fullName evidence="1">CheW-like domain-containing protein</fullName>
    </recommendedName>
</protein>
<evidence type="ECO:0000313" key="2">
    <source>
        <dbReference type="EMBL" id="MZP28918.1"/>
    </source>
</evidence>
<dbReference type="Gene3D" id="2.30.30.40">
    <property type="entry name" value="SH3 Domains"/>
    <property type="match status" value="2"/>
</dbReference>
<dbReference type="PANTHER" id="PTHR22617">
    <property type="entry name" value="CHEMOTAXIS SENSOR HISTIDINE KINASE-RELATED"/>
    <property type="match status" value="1"/>
</dbReference>
<name>A0A845L568_9FIRM</name>
<dbReference type="PANTHER" id="PTHR22617:SF23">
    <property type="entry name" value="CHEMOTAXIS PROTEIN CHEW"/>
    <property type="match status" value="1"/>
</dbReference>
<dbReference type="Gene3D" id="2.40.50.180">
    <property type="entry name" value="CheA-289, Domain 4"/>
    <property type="match status" value="2"/>
</dbReference>
<dbReference type="PROSITE" id="PS50851">
    <property type="entry name" value="CHEW"/>
    <property type="match status" value="2"/>
</dbReference>
<dbReference type="Pfam" id="PF01584">
    <property type="entry name" value="CheW"/>
    <property type="match status" value="2"/>
</dbReference>
<dbReference type="InterPro" id="IPR039315">
    <property type="entry name" value="CheW"/>
</dbReference>
<sequence length="345" mass="38424">MRGNEKAPVAYMILPHQGQRYAVPTVAVRQISNLPYLQPAKEYPSPVVGLLHWRGRVIPVLDLNRCLGRGDRPMSLTDRLVILEAEGKHFGLVVEDCCEMREFSDEELDLPDTFRGASRFPSYMKRTFSDREGLCFIIDLPRLLAEAVDEANRLEEGQAPDDGTRASKSWTAEERRILLTRARELLRGKGKSGEEGTRTGAVVVIGQERFWIDIHFVREFASADPLIPIPCTPPFVAGVSKLRGQLITVFDLRPLIGAAKERLSRETGRLVVVEAEGVLAGLLVEEVIDVVPIRPEKVRLSPLALQTIPEEYAGGEVQFAEKARATILDVARILSKGDLVIQEEV</sequence>
<comment type="caution">
    <text evidence="2">The sequence shown here is derived from an EMBL/GenBank/DDBJ whole genome shotgun (WGS) entry which is preliminary data.</text>
</comment>
<organism evidence="2 3">
    <name type="scientific">Heliomicrobium undosum</name>
    <dbReference type="NCBI Taxonomy" id="121734"/>
    <lineage>
        <taxon>Bacteria</taxon>
        <taxon>Bacillati</taxon>
        <taxon>Bacillota</taxon>
        <taxon>Clostridia</taxon>
        <taxon>Eubacteriales</taxon>
        <taxon>Heliobacteriaceae</taxon>
        <taxon>Heliomicrobium</taxon>
    </lineage>
</organism>
<dbReference type="GO" id="GO:0005829">
    <property type="term" value="C:cytosol"/>
    <property type="evidence" value="ECO:0007669"/>
    <property type="project" value="TreeGrafter"/>
</dbReference>
<dbReference type="GO" id="GO:0006935">
    <property type="term" value="P:chemotaxis"/>
    <property type="evidence" value="ECO:0007669"/>
    <property type="project" value="InterPro"/>
</dbReference>
<dbReference type="SMART" id="SM00260">
    <property type="entry name" value="CheW"/>
    <property type="match status" value="2"/>
</dbReference>
<dbReference type="GO" id="GO:0007165">
    <property type="term" value="P:signal transduction"/>
    <property type="evidence" value="ECO:0007669"/>
    <property type="project" value="InterPro"/>
</dbReference>
<keyword evidence="3" id="KW-1185">Reference proteome</keyword>
<proteinExistence type="predicted"/>
<evidence type="ECO:0000259" key="1">
    <source>
        <dbReference type="PROSITE" id="PS50851"/>
    </source>
</evidence>
<feature type="domain" description="CheW-like" evidence="1">
    <location>
        <begin position="8"/>
        <end position="149"/>
    </location>
</feature>
<feature type="domain" description="CheW-like" evidence="1">
    <location>
        <begin position="197"/>
        <end position="339"/>
    </location>
</feature>
<dbReference type="OrthoDB" id="9794382at2"/>
<dbReference type="SUPFAM" id="SSF50341">
    <property type="entry name" value="CheW-like"/>
    <property type="match status" value="2"/>
</dbReference>
<dbReference type="AlphaFoldDB" id="A0A845L568"/>
<dbReference type="InterPro" id="IPR036061">
    <property type="entry name" value="CheW-like_dom_sf"/>
</dbReference>
<dbReference type="Proteomes" id="UP000463470">
    <property type="component" value="Unassembled WGS sequence"/>
</dbReference>
<dbReference type="InterPro" id="IPR002545">
    <property type="entry name" value="CheW-lke_dom"/>
</dbReference>
<evidence type="ECO:0000313" key="3">
    <source>
        <dbReference type="Proteomes" id="UP000463470"/>
    </source>
</evidence>
<accession>A0A845L568</accession>